<sequence>MIMQSDDFKFFRENHDVLLKEYFNKYIVIKDRNVLFCGDSFKDALSKALDGGLELGTFIIQLCSEGESGYTQTFHSRVIFA</sequence>
<protein>
    <recommendedName>
        <fullName evidence="3">DUF5678 domain-containing protein</fullName>
    </recommendedName>
</protein>
<reference evidence="1 2" key="2">
    <citation type="submission" date="2008-10" db="EMBL/GenBank/DDBJ databases">
        <authorList>
            <person name="Fulton L."/>
            <person name="Clifton S."/>
            <person name="Fulton B."/>
            <person name="Xu J."/>
            <person name="Minx P."/>
            <person name="Pepin K.H."/>
            <person name="Johnson M."/>
            <person name="Thiruvilangam P."/>
            <person name="Bhonagiri V."/>
            <person name="Nash W.E."/>
            <person name="Mardis E.R."/>
            <person name="Wilson R.K."/>
        </authorList>
    </citation>
    <scope>NUCLEOTIDE SEQUENCE [LARGE SCALE GENOMIC DNA]</scope>
    <source>
        <strain evidence="1 2">DSM 17855</strain>
    </source>
</reference>
<evidence type="ECO:0008006" key="3">
    <source>
        <dbReference type="Google" id="ProtNLM"/>
    </source>
</evidence>
<evidence type="ECO:0000313" key="2">
    <source>
        <dbReference type="Proteomes" id="UP000004849"/>
    </source>
</evidence>
<accession>B6VWU2</accession>
<name>B6VWU2_9BACT</name>
<dbReference type="AlphaFoldDB" id="B6VWU2"/>
<gene>
    <name evidence="1" type="ORF">BACDOR_01817</name>
</gene>
<proteinExistence type="predicted"/>
<dbReference type="Proteomes" id="UP000004849">
    <property type="component" value="Unassembled WGS sequence"/>
</dbReference>
<reference evidence="1 2" key="1">
    <citation type="submission" date="2008-10" db="EMBL/GenBank/DDBJ databases">
        <title>Draft genome sequence of Bacteroides dorei (DSM 17855).</title>
        <authorList>
            <person name="Sudarsanam P."/>
            <person name="Ley R."/>
            <person name="Guruge J."/>
            <person name="Turnbaugh P.J."/>
            <person name="Mahowald M."/>
            <person name="Liep D."/>
            <person name="Gordon J."/>
        </authorList>
    </citation>
    <scope>NUCLEOTIDE SEQUENCE [LARGE SCALE GENOMIC DNA]</scope>
    <source>
        <strain evidence="1 2">DSM 17855</strain>
    </source>
</reference>
<dbReference type="HOGENOM" id="CLU_197324_0_0_10"/>
<organism evidence="1 2">
    <name type="scientific">Phocaeicola dorei DSM 17855</name>
    <dbReference type="NCBI Taxonomy" id="483217"/>
    <lineage>
        <taxon>Bacteria</taxon>
        <taxon>Pseudomonadati</taxon>
        <taxon>Bacteroidota</taxon>
        <taxon>Bacteroidia</taxon>
        <taxon>Bacteroidales</taxon>
        <taxon>Bacteroidaceae</taxon>
        <taxon>Phocaeicola</taxon>
    </lineage>
</organism>
<evidence type="ECO:0000313" key="1">
    <source>
        <dbReference type="EMBL" id="EEB25770.1"/>
    </source>
</evidence>
<dbReference type="EMBL" id="ABWZ01000034">
    <property type="protein sequence ID" value="EEB25770.1"/>
    <property type="molecule type" value="Genomic_DNA"/>
</dbReference>